<accession>A0AB33QHP5</accession>
<protein>
    <submittedName>
        <fullName evidence="2">Phage capsid scaffolding</fullName>
    </submittedName>
</protein>
<sequence length="287" mass="31957">MAIFEPNQPQKGQPMAKKSKWVVVATEGATTDGRTIQRNWIEEMAESYDPKNTYGARINLDHIKFSVYIPELANAHCFGDVLAVKAEEREDGKLQLLAELQPTDALIALNQKGQKVYTSVEIDTNFADTGKAYLVGLAVTDNPASLGTEMLSFSHNGLNARKLKADNIFSAAIETELDFEGWDGLDHPSVFTKIKALFAKKEKSDDERFSDQSSAIELLAAQQKEILEKLTALQGDFANQQAEIEEMKASNEEIHATFEELKQKPAQAENPRPLVYGEEPETDGRFF</sequence>
<proteinExistence type="predicted"/>
<dbReference type="AlphaFoldDB" id="A0AB33QHP5"/>
<name>A0AB33QHP5_HAEP3</name>
<dbReference type="Proteomes" id="UP000007052">
    <property type="component" value="Chromosome"/>
</dbReference>
<dbReference type="EMBL" id="FQ312002">
    <property type="protein sequence ID" value="CBW14508.1"/>
    <property type="molecule type" value="Genomic_DNA"/>
</dbReference>
<evidence type="ECO:0000256" key="1">
    <source>
        <dbReference type="SAM" id="MobiDB-lite"/>
    </source>
</evidence>
<evidence type="ECO:0000313" key="3">
    <source>
        <dbReference type="Proteomes" id="UP000007052"/>
    </source>
</evidence>
<dbReference type="KEGG" id="hpr:PARA_04010"/>
<gene>
    <name evidence="2" type="ordered locus">PARA_04010</name>
</gene>
<organism evidence="2 3">
    <name type="scientific">Haemophilus parainfluenzae (strain T3T1)</name>
    <dbReference type="NCBI Taxonomy" id="862965"/>
    <lineage>
        <taxon>Bacteria</taxon>
        <taxon>Pseudomonadati</taxon>
        <taxon>Pseudomonadota</taxon>
        <taxon>Gammaproteobacteria</taxon>
        <taxon>Pasteurellales</taxon>
        <taxon>Pasteurellaceae</taxon>
        <taxon>Haemophilus</taxon>
    </lineage>
</organism>
<dbReference type="Pfam" id="PF05929">
    <property type="entry name" value="Phage_GPO"/>
    <property type="match status" value="1"/>
</dbReference>
<feature type="region of interest" description="Disordered" evidence="1">
    <location>
        <begin position="263"/>
        <end position="287"/>
    </location>
</feature>
<reference evidence="3" key="1">
    <citation type="submission" date="2010-07" db="EMBL/GenBank/DDBJ databases">
        <title>The genome sequence of Haemophilus parainfluenzae T3T1.</title>
        <authorList>
            <person name="Crook D."/>
            <person name="Hood D."/>
            <person name="Moxon R."/>
            <person name="Parkhill J."/>
            <person name="Aslett M."/>
            <person name="Bentley S.D."/>
        </authorList>
    </citation>
    <scope>NUCLEOTIDE SEQUENCE [LARGE SCALE GENOMIC DNA]</scope>
    <source>
        <strain evidence="3">T3T1</strain>
    </source>
</reference>
<evidence type="ECO:0000313" key="2">
    <source>
        <dbReference type="EMBL" id="CBW14508.1"/>
    </source>
</evidence>
<dbReference type="InterPro" id="IPR009228">
    <property type="entry name" value="Capsid_scaffold_GpO"/>
</dbReference>